<comment type="similarity">
    <text evidence="1">Belongs to the bacterial solute-binding protein 1 family.</text>
</comment>
<dbReference type="SUPFAM" id="SSF53850">
    <property type="entry name" value="Periplasmic binding protein-like II"/>
    <property type="match status" value="1"/>
</dbReference>
<dbReference type="EMBL" id="CP003051">
    <property type="protein sequence ID" value="AGA90534.1"/>
    <property type="molecule type" value="Genomic_DNA"/>
</dbReference>
<dbReference type="PANTHER" id="PTHR30006">
    <property type="entry name" value="THIAMINE-BINDING PERIPLASMIC PROTEIN-RELATED"/>
    <property type="match status" value="1"/>
</dbReference>
<evidence type="ECO:0000256" key="5">
    <source>
        <dbReference type="ARBA" id="ARBA00022729"/>
    </source>
</evidence>
<dbReference type="Pfam" id="PF13343">
    <property type="entry name" value="SBP_bac_6"/>
    <property type="match status" value="1"/>
</dbReference>
<evidence type="ECO:0000313" key="9">
    <source>
        <dbReference type="EMBL" id="AGA90534.1"/>
    </source>
</evidence>
<keyword evidence="6" id="KW-0408">Iron</keyword>
<dbReference type="GO" id="GO:0006826">
    <property type="term" value="P:iron ion transport"/>
    <property type="evidence" value="ECO:0007669"/>
    <property type="project" value="UniProtKB-KW"/>
</dbReference>
<dbReference type="Proteomes" id="UP000010816">
    <property type="component" value="Chromosome"/>
</dbReference>
<dbReference type="OrthoDB" id="9769567at2"/>
<dbReference type="GO" id="GO:0055085">
    <property type="term" value="P:transmembrane transport"/>
    <property type="evidence" value="ECO:0007669"/>
    <property type="project" value="InterPro"/>
</dbReference>
<dbReference type="AlphaFoldDB" id="L0GZ04"/>
<dbReference type="CDD" id="cd13518">
    <property type="entry name" value="PBP2_Fe3_thiamine_like"/>
    <property type="match status" value="1"/>
</dbReference>
<dbReference type="eggNOG" id="COG1840">
    <property type="taxonomic scope" value="Bacteria"/>
</dbReference>
<sequence length="331" mass="36759">MRFRLWLSVLLFASSSVLADEVVIYTSLDQVFSEPVLQAFEQETGIRVRAVYDVEASKTTGLVNRLIAEKPNPRADVFWNSEVGRTLVLKEKGILAPYRSPSAVDIPEQFQDSEGYWTGFAARARVLIYNTDQLTEEEVPASIFELTEPKWRGKVAMAYPLFGTTATHVAAWYAVLGPERTEEYLRALKANEVLIVDGNATARDVVVQGEVPLGFTDTDDVNVAIQSGKPVGMSFPDEGGLGTLMIPNTVALIADGPNPDMGKRLIDYLLSRDVERRLAFSDSMQIPVRDGVERPAHVPPYARIDAMQVDYADIAANLEPAMRFSRELFVR</sequence>
<dbReference type="PIRSF" id="PIRSF002825">
    <property type="entry name" value="CfbpA"/>
    <property type="match status" value="1"/>
</dbReference>
<keyword evidence="4" id="KW-0479">Metal-binding</keyword>
<evidence type="ECO:0000256" key="7">
    <source>
        <dbReference type="ARBA" id="ARBA00023065"/>
    </source>
</evidence>
<dbReference type="Gene3D" id="3.40.190.10">
    <property type="entry name" value="Periplasmic binding protein-like II"/>
    <property type="match status" value="2"/>
</dbReference>
<evidence type="ECO:0000313" key="10">
    <source>
        <dbReference type="Proteomes" id="UP000010816"/>
    </source>
</evidence>
<evidence type="ECO:0000256" key="4">
    <source>
        <dbReference type="ARBA" id="ARBA00022723"/>
    </source>
</evidence>
<keyword evidence="2" id="KW-0813">Transport</keyword>
<evidence type="ECO:0000256" key="3">
    <source>
        <dbReference type="ARBA" id="ARBA00022496"/>
    </source>
</evidence>
<keyword evidence="3" id="KW-0410">Iron transport</keyword>
<dbReference type="STRING" id="765912.Thimo_1760"/>
<evidence type="ECO:0000256" key="2">
    <source>
        <dbReference type="ARBA" id="ARBA00022448"/>
    </source>
</evidence>
<proteinExistence type="inferred from homology"/>
<keyword evidence="5 8" id="KW-0732">Signal</keyword>
<feature type="signal peptide" evidence="8">
    <location>
        <begin position="1"/>
        <end position="19"/>
    </location>
</feature>
<feature type="chain" id="PRO_5003943158" evidence="8">
    <location>
        <begin position="20"/>
        <end position="331"/>
    </location>
</feature>
<dbReference type="HOGENOM" id="CLU_026974_2_0_6"/>
<dbReference type="InterPro" id="IPR026045">
    <property type="entry name" value="Ferric-bd"/>
</dbReference>
<evidence type="ECO:0000256" key="8">
    <source>
        <dbReference type="SAM" id="SignalP"/>
    </source>
</evidence>
<reference evidence="9 10" key="1">
    <citation type="submission" date="2011-09" db="EMBL/GenBank/DDBJ databases">
        <title>Complete sequence of chromosome of Thioflavicoccus mobilis 8321.</title>
        <authorList>
            <consortium name="US DOE Joint Genome Institute"/>
            <person name="Lucas S."/>
            <person name="Han J."/>
            <person name="Lapidus A."/>
            <person name="Cheng J.-F."/>
            <person name="Goodwin L."/>
            <person name="Pitluck S."/>
            <person name="Peters L."/>
            <person name="Ovchinnikova G."/>
            <person name="Lu M."/>
            <person name="Detter J.C."/>
            <person name="Han C."/>
            <person name="Tapia R."/>
            <person name="Land M."/>
            <person name="Hauser L."/>
            <person name="Kyrpides N."/>
            <person name="Ivanova N."/>
            <person name="Pagani I."/>
            <person name="Vogl K."/>
            <person name="Liu Z."/>
            <person name="Imhoff J."/>
            <person name="Thiel V."/>
            <person name="Frigaard N.-U."/>
            <person name="Bryant D."/>
            <person name="Woyke T."/>
        </authorList>
    </citation>
    <scope>NUCLEOTIDE SEQUENCE [LARGE SCALE GENOMIC DNA]</scope>
    <source>
        <strain evidence="9 10">8321</strain>
    </source>
</reference>
<dbReference type="PATRIC" id="fig|765912.4.peg.1725"/>
<dbReference type="PANTHER" id="PTHR30006:SF24">
    <property type="entry name" value="SLL0237 PROTEIN"/>
    <property type="match status" value="1"/>
</dbReference>
<gene>
    <name evidence="9" type="ORF">Thimo_1760</name>
</gene>
<protein>
    <submittedName>
        <fullName evidence="9">ABC-type Fe3+ transport system, periplasmic component</fullName>
    </submittedName>
</protein>
<dbReference type="KEGG" id="tmb:Thimo_1760"/>
<dbReference type="PROSITE" id="PS01037">
    <property type="entry name" value="SBP_BACTERIAL_1"/>
    <property type="match status" value="1"/>
</dbReference>
<organism evidence="9 10">
    <name type="scientific">Thioflavicoccus mobilis 8321</name>
    <dbReference type="NCBI Taxonomy" id="765912"/>
    <lineage>
        <taxon>Bacteria</taxon>
        <taxon>Pseudomonadati</taxon>
        <taxon>Pseudomonadota</taxon>
        <taxon>Gammaproteobacteria</taxon>
        <taxon>Chromatiales</taxon>
        <taxon>Chromatiaceae</taxon>
        <taxon>Thioflavicoccus</taxon>
    </lineage>
</organism>
<evidence type="ECO:0000256" key="6">
    <source>
        <dbReference type="ARBA" id="ARBA00023004"/>
    </source>
</evidence>
<accession>L0GZ04</accession>
<keyword evidence="10" id="KW-1185">Reference proteome</keyword>
<keyword evidence="7" id="KW-0406">Ion transport</keyword>
<dbReference type="GO" id="GO:0046872">
    <property type="term" value="F:metal ion binding"/>
    <property type="evidence" value="ECO:0007669"/>
    <property type="project" value="UniProtKB-KW"/>
</dbReference>
<name>L0GZ04_9GAMM</name>
<dbReference type="InterPro" id="IPR006061">
    <property type="entry name" value="SBP_1_CS"/>
</dbReference>
<evidence type="ECO:0000256" key="1">
    <source>
        <dbReference type="ARBA" id="ARBA00008520"/>
    </source>
</evidence>